<feature type="compositionally biased region" description="Polar residues" evidence="1">
    <location>
        <begin position="173"/>
        <end position="182"/>
    </location>
</feature>
<proteinExistence type="predicted"/>
<dbReference type="SUPFAM" id="SSF57625">
    <property type="entry name" value="Invertebrate chitin-binding proteins"/>
    <property type="match status" value="1"/>
</dbReference>
<dbReference type="Proteomes" id="UP000735302">
    <property type="component" value="Unassembled WGS sequence"/>
</dbReference>
<dbReference type="EMBL" id="BLXT01004673">
    <property type="protein sequence ID" value="GFO16556.1"/>
    <property type="molecule type" value="Genomic_DNA"/>
</dbReference>
<reference evidence="4 5" key="1">
    <citation type="journal article" date="2021" name="Elife">
        <title>Chloroplast acquisition without the gene transfer in kleptoplastic sea slugs, Plakobranchus ocellatus.</title>
        <authorList>
            <person name="Maeda T."/>
            <person name="Takahashi S."/>
            <person name="Yoshida T."/>
            <person name="Shimamura S."/>
            <person name="Takaki Y."/>
            <person name="Nagai Y."/>
            <person name="Toyoda A."/>
            <person name="Suzuki Y."/>
            <person name="Arimoto A."/>
            <person name="Ishii H."/>
            <person name="Satoh N."/>
            <person name="Nishiyama T."/>
            <person name="Hasebe M."/>
            <person name="Maruyama T."/>
            <person name="Minagawa J."/>
            <person name="Obokata J."/>
            <person name="Shigenobu S."/>
        </authorList>
    </citation>
    <scope>NUCLEOTIDE SEQUENCE [LARGE SCALE GENOMIC DNA]</scope>
</reference>
<name>A0AAV4AZH6_9GAST</name>
<protein>
    <submittedName>
        <fullName evidence="4">Chitin binding beak protein 1</fullName>
    </submittedName>
</protein>
<comment type="caution">
    <text evidence="4">The sequence shown here is derived from an EMBL/GenBank/DDBJ whole genome shotgun (WGS) entry which is preliminary data.</text>
</comment>
<evidence type="ECO:0000256" key="2">
    <source>
        <dbReference type="SAM" id="SignalP"/>
    </source>
</evidence>
<feature type="region of interest" description="Disordered" evidence="1">
    <location>
        <begin position="163"/>
        <end position="189"/>
    </location>
</feature>
<dbReference type="Pfam" id="PF01607">
    <property type="entry name" value="CBM_14"/>
    <property type="match status" value="1"/>
</dbReference>
<feature type="domain" description="Chitin-binding type-2" evidence="3">
    <location>
        <begin position="37"/>
        <end position="100"/>
    </location>
</feature>
<evidence type="ECO:0000313" key="5">
    <source>
        <dbReference type="Proteomes" id="UP000735302"/>
    </source>
</evidence>
<evidence type="ECO:0000313" key="4">
    <source>
        <dbReference type="EMBL" id="GFO16556.1"/>
    </source>
</evidence>
<evidence type="ECO:0000256" key="1">
    <source>
        <dbReference type="SAM" id="MobiDB-lite"/>
    </source>
</evidence>
<evidence type="ECO:0000259" key="3">
    <source>
        <dbReference type="PROSITE" id="PS50940"/>
    </source>
</evidence>
<dbReference type="GO" id="GO:0005576">
    <property type="term" value="C:extracellular region"/>
    <property type="evidence" value="ECO:0007669"/>
    <property type="project" value="InterPro"/>
</dbReference>
<dbReference type="GO" id="GO:0008061">
    <property type="term" value="F:chitin binding"/>
    <property type="evidence" value="ECO:0007669"/>
    <property type="project" value="InterPro"/>
</dbReference>
<feature type="signal peptide" evidence="2">
    <location>
        <begin position="1"/>
        <end position="28"/>
    </location>
</feature>
<dbReference type="InterPro" id="IPR002557">
    <property type="entry name" value="Chitin-bd_dom"/>
</dbReference>
<dbReference type="AlphaFoldDB" id="A0AAV4AZH6"/>
<sequence>MTSRSGTQTAVLSLAIMAASVLLKGCSAYYARSLNLNFLCDPNDPSAYVTHVPWDCASYVICMNGQALATPCPAGKLYAGAVRNSKCEPAAQVDASRCQHQIWSYIKAICLANPTGVVHDAEHCGQYFDCTVTNDNTITNSNTGVLPNGNDDAAAAAAATVSGSGDGNANGGIRSSSTSSLVTRAPLGGGDRTGRQVELMEYLLECPYPYLFSVQTGSCQDYRTVSCDLREEPKAPCKLCEYLQYLQLYDCNGPDCATCKRRHPSCVGLHNGRQPVPLRSDVVMECQGERTVNIFLATPKNTVPLPGVSAIV</sequence>
<keyword evidence="5" id="KW-1185">Reference proteome</keyword>
<dbReference type="Gene3D" id="2.170.140.10">
    <property type="entry name" value="Chitin binding domain"/>
    <property type="match status" value="1"/>
</dbReference>
<dbReference type="InterPro" id="IPR036508">
    <property type="entry name" value="Chitin-bd_dom_sf"/>
</dbReference>
<keyword evidence="2" id="KW-0732">Signal</keyword>
<feature type="chain" id="PRO_5043394121" evidence="2">
    <location>
        <begin position="29"/>
        <end position="312"/>
    </location>
</feature>
<organism evidence="4 5">
    <name type="scientific">Plakobranchus ocellatus</name>
    <dbReference type="NCBI Taxonomy" id="259542"/>
    <lineage>
        <taxon>Eukaryota</taxon>
        <taxon>Metazoa</taxon>
        <taxon>Spiralia</taxon>
        <taxon>Lophotrochozoa</taxon>
        <taxon>Mollusca</taxon>
        <taxon>Gastropoda</taxon>
        <taxon>Heterobranchia</taxon>
        <taxon>Euthyneura</taxon>
        <taxon>Panpulmonata</taxon>
        <taxon>Sacoglossa</taxon>
        <taxon>Placobranchoidea</taxon>
        <taxon>Plakobranchidae</taxon>
        <taxon>Plakobranchus</taxon>
    </lineage>
</organism>
<dbReference type="PROSITE" id="PS50940">
    <property type="entry name" value="CHIT_BIND_II"/>
    <property type="match status" value="1"/>
</dbReference>
<accession>A0AAV4AZH6</accession>
<gene>
    <name evidence="4" type="ORF">PoB_004306100</name>
</gene>